<dbReference type="InterPro" id="IPR002083">
    <property type="entry name" value="MATH/TRAF_dom"/>
</dbReference>
<feature type="domain" description="BTB" evidence="1">
    <location>
        <begin position="184"/>
        <end position="248"/>
    </location>
</feature>
<dbReference type="Pfam" id="PF22486">
    <property type="entry name" value="MATH_2"/>
    <property type="match status" value="1"/>
</dbReference>
<dbReference type="InterPro" id="IPR045005">
    <property type="entry name" value="BPM1-6"/>
</dbReference>
<dbReference type="CDD" id="cd00121">
    <property type="entry name" value="MATH"/>
    <property type="match status" value="1"/>
</dbReference>
<dbReference type="InterPro" id="IPR011333">
    <property type="entry name" value="SKP1/BTB/POZ_sf"/>
</dbReference>
<dbReference type="InterPro" id="IPR008974">
    <property type="entry name" value="TRAF-like"/>
</dbReference>
<dbReference type="EMBL" id="KV784357">
    <property type="protein sequence ID" value="OEU18050.1"/>
    <property type="molecule type" value="Genomic_DNA"/>
</dbReference>
<dbReference type="Gene3D" id="2.60.210.10">
    <property type="entry name" value="Apoptosis, Tumor Necrosis Factor Receptor Associated Protein 2, Chain A"/>
    <property type="match status" value="1"/>
</dbReference>
<dbReference type="Pfam" id="PF00651">
    <property type="entry name" value="BTB"/>
    <property type="match status" value="1"/>
</dbReference>
<dbReference type="InParanoid" id="A0A1E7FIQ0"/>
<organism evidence="3 4">
    <name type="scientific">Fragilariopsis cylindrus CCMP1102</name>
    <dbReference type="NCBI Taxonomy" id="635003"/>
    <lineage>
        <taxon>Eukaryota</taxon>
        <taxon>Sar</taxon>
        <taxon>Stramenopiles</taxon>
        <taxon>Ochrophyta</taxon>
        <taxon>Bacillariophyta</taxon>
        <taxon>Bacillariophyceae</taxon>
        <taxon>Bacillariophycidae</taxon>
        <taxon>Bacillariales</taxon>
        <taxon>Bacillariaceae</taxon>
        <taxon>Fragilariopsis</taxon>
    </lineage>
</organism>
<dbReference type="GO" id="GO:0016567">
    <property type="term" value="P:protein ubiquitination"/>
    <property type="evidence" value="ECO:0007669"/>
    <property type="project" value="InterPro"/>
</dbReference>
<dbReference type="Gene3D" id="3.30.710.10">
    <property type="entry name" value="Potassium Channel Kv1.1, Chain A"/>
    <property type="match status" value="1"/>
</dbReference>
<feature type="non-terminal residue" evidence="3">
    <location>
        <position position="248"/>
    </location>
</feature>
<dbReference type="SUPFAM" id="SSF49599">
    <property type="entry name" value="TRAF domain-like"/>
    <property type="match status" value="1"/>
</dbReference>
<evidence type="ECO:0000313" key="3">
    <source>
        <dbReference type="EMBL" id="OEU18050.1"/>
    </source>
</evidence>
<evidence type="ECO:0000259" key="1">
    <source>
        <dbReference type="PROSITE" id="PS50097"/>
    </source>
</evidence>
<dbReference type="InterPro" id="IPR000210">
    <property type="entry name" value="BTB/POZ_dom"/>
</dbReference>
<evidence type="ECO:0000259" key="2">
    <source>
        <dbReference type="PROSITE" id="PS50144"/>
    </source>
</evidence>
<dbReference type="CDD" id="cd18186">
    <property type="entry name" value="BTB_POZ_ZBTB_KLHL-like"/>
    <property type="match status" value="1"/>
</dbReference>
<proteinExistence type="predicted"/>
<evidence type="ECO:0000313" key="4">
    <source>
        <dbReference type="Proteomes" id="UP000095751"/>
    </source>
</evidence>
<dbReference type="SUPFAM" id="SSF54695">
    <property type="entry name" value="POZ domain"/>
    <property type="match status" value="1"/>
</dbReference>
<dbReference type="KEGG" id="fcy:FRACYDRAFT_268854"/>
<dbReference type="Proteomes" id="UP000095751">
    <property type="component" value="Unassembled WGS sequence"/>
</dbReference>
<protein>
    <recommendedName>
        <fullName evidence="5">BTB domain-containing protein</fullName>
    </recommendedName>
</protein>
<accession>A0A1E7FIQ0</accession>
<name>A0A1E7FIQ0_9STRA</name>
<evidence type="ECO:0008006" key="5">
    <source>
        <dbReference type="Google" id="ProtNLM"/>
    </source>
</evidence>
<dbReference type="PANTHER" id="PTHR26379">
    <property type="entry name" value="BTB/POZ AND MATH DOMAIN-CONTAINING PROTEIN 1"/>
    <property type="match status" value="1"/>
</dbReference>
<dbReference type="PANTHER" id="PTHR26379:SF187">
    <property type="entry name" value="OS07G0655300 PROTEIN"/>
    <property type="match status" value="1"/>
</dbReference>
<reference evidence="3 4" key="1">
    <citation type="submission" date="2016-09" db="EMBL/GenBank/DDBJ databases">
        <title>Extensive genetic diversity and differential bi-allelic expression allows diatom success in the polar Southern Ocean.</title>
        <authorList>
            <consortium name="DOE Joint Genome Institute"/>
            <person name="Mock T."/>
            <person name="Otillar R.P."/>
            <person name="Strauss J."/>
            <person name="Dupont C."/>
            <person name="Frickenhaus S."/>
            <person name="Maumus F."/>
            <person name="Mcmullan M."/>
            <person name="Sanges R."/>
            <person name="Schmutz J."/>
            <person name="Toseland A."/>
            <person name="Valas R."/>
            <person name="Veluchamy A."/>
            <person name="Ward B.J."/>
            <person name="Allen A."/>
            <person name="Barry K."/>
            <person name="Falciatore A."/>
            <person name="Ferrante M."/>
            <person name="Fortunato A.E."/>
            <person name="Gloeckner G."/>
            <person name="Gruber A."/>
            <person name="Hipkin R."/>
            <person name="Janech M."/>
            <person name="Kroth P."/>
            <person name="Leese F."/>
            <person name="Lindquist E."/>
            <person name="Lyon B.R."/>
            <person name="Martin J."/>
            <person name="Mayer C."/>
            <person name="Parker M."/>
            <person name="Quesneville H."/>
            <person name="Raymond J."/>
            <person name="Uhlig C."/>
            <person name="Valentin K.U."/>
            <person name="Worden A.Z."/>
            <person name="Armbrust E.V."/>
            <person name="Bowler C."/>
            <person name="Green B."/>
            <person name="Moulton V."/>
            <person name="Van Oosterhout C."/>
            <person name="Grigoriev I."/>
        </authorList>
    </citation>
    <scope>NUCLEOTIDE SEQUENCE [LARGE SCALE GENOMIC DNA]</scope>
    <source>
        <strain evidence="3 4">CCMP1102</strain>
    </source>
</reference>
<dbReference type="OrthoDB" id="45051at2759"/>
<dbReference type="PROSITE" id="PS50097">
    <property type="entry name" value="BTB"/>
    <property type="match status" value="1"/>
</dbReference>
<keyword evidence="4" id="KW-1185">Reference proteome</keyword>
<dbReference type="AlphaFoldDB" id="A0A1E7FIQ0"/>
<sequence length="248" mass="28165">MAESSDSSRAAVAGEGSYGKIPKEFLGNIEKMQFHIYDFANLDHKRDEYLSTSVIEAHGHLWKLKIYPRGNIQSNTDAEYVSMFLFYSDDNDRTDPVVAMAVIETKTISHTLPKFEFRKGQAGYGWPDYGKRQDIIDNDCNHAGTLTITVELQVATEKRSVWFPRLTCCDNEILTKLYCSNETSDVTFIVGVSKKEFMVHKCILSVRARDLYELVITEEESSNGDSDIKTIMLPDVDEAAFETILKFI</sequence>
<gene>
    <name evidence="3" type="ORF">FRACYDRAFT_268854</name>
</gene>
<dbReference type="PROSITE" id="PS50144">
    <property type="entry name" value="MATH"/>
    <property type="match status" value="1"/>
</dbReference>
<feature type="domain" description="MATH" evidence="2">
    <location>
        <begin position="29"/>
        <end position="154"/>
    </location>
</feature>